<proteinExistence type="predicted"/>
<evidence type="ECO:0000313" key="2">
    <source>
        <dbReference type="Proteomes" id="UP000002011"/>
    </source>
</evidence>
<dbReference type="Proteomes" id="UP000002011">
    <property type="component" value="Chromosome"/>
</dbReference>
<gene>
    <name evidence="1" type="ordered locus">Dfer_2155</name>
</gene>
<protein>
    <recommendedName>
        <fullName evidence="3">Collagen-like protein</fullName>
    </recommendedName>
</protein>
<reference evidence="1 2" key="1">
    <citation type="journal article" date="2009" name="Stand. Genomic Sci.">
        <title>Complete genome sequence of Dyadobacter fermentans type strain (NS114).</title>
        <authorList>
            <person name="Lang E."/>
            <person name="Lapidus A."/>
            <person name="Chertkov O."/>
            <person name="Brettin T."/>
            <person name="Detter J.C."/>
            <person name="Han C."/>
            <person name="Copeland A."/>
            <person name="Glavina Del Rio T."/>
            <person name="Nolan M."/>
            <person name="Chen F."/>
            <person name="Lucas S."/>
            <person name="Tice H."/>
            <person name="Cheng J.F."/>
            <person name="Land M."/>
            <person name="Hauser L."/>
            <person name="Chang Y.J."/>
            <person name="Jeffries C.D."/>
            <person name="Kopitz M."/>
            <person name="Bruce D."/>
            <person name="Goodwin L."/>
            <person name="Pitluck S."/>
            <person name="Ovchinnikova G."/>
            <person name="Pati A."/>
            <person name="Ivanova N."/>
            <person name="Mavrommatis K."/>
            <person name="Chen A."/>
            <person name="Palaniappan K."/>
            <person name="Chain P."/>
            <person name="Bristow J."/>
            <person name="Eisen J.A."/>
            <person name="Markowitz V."/>
            <person name="Hugenholtz P."/>
            <person name="Goker M."/>
            <person name="Rohde M."/>
            <person name="Kyrpides N.C."/>
            <person name="Klenk H.P."/>
        </authorList>
    </citation>
    <scope>NUCLEOTIDE SEQUENCE [LARGE SCALE GENOMIC DNA]</scope>
    <source>
        <strain evidence="2">ATCC 700827 / DSM 18053 / CIP 107007 / KCTC 52180 / NS114</strain>
    </source>
</reference>
<evidence type="ECO:0000313" key="1">
    <source>
        <dbReference type="EMBL" id="ACT93378.1"/>
    </source>
</evidence>
<dbReference type="Gene3D" id="1.20.5.320">
    <property type="entry name" value="6-Phosphogluconate Dehydrogenase, domain 3"/>
    <property type="match status" value="1"/>
</dbReference>
<dbReference type="eggNOG" id="ENOG5032QYM">
    <property type="taxonomic scope" value="Bacteria"/>
</dbReference>
<dbReference type="RefSeq" id="WP_015811630.1">
    <property type="nucleotide sequence ID" value="NC_013037.1"/>
</dbReference>
<keyword evidence="2" id="KW-1185">Reference proteome</keyword>
<dbReference type="KEGG" id="dfe:Dfer_2155"/>
<dbReference type="HOGENOM" id="CLU_111609_1_0_10"/>
<name>C6VYM3_DYAFD</name>
<dbReference type="AlphaFoldDB" id="C6VYM3"/>
<accession>C6VYM3</accession>
<dbReference type="STRING" id="471854.Dfer_2155"/>
<organism evidence="1 2">
    <name type="scientific">Dyadobacter fermentans (strain ATCC 700827 / DSM 18053 / CIP 107007 / KCTC 52180 / NS114)</name>
    <dbReference type="NCBI Taxonomy" id="471854"/>
    <lineage>
        <taxon>Bacteria</taxon>
        <taxon>Pseudomonadati</taxon>
        <taxon>Bacteroidota</taxon>
        <taxon>Cytophagia</taxon>
        <taxon>Cytophagales</taxon>
        <taxon>Spirosomataceae</taxon>
        <taxon>Dyadobacter</taxon>
    </lineage>
</organism>
<dbReference type="OrthoDB" id="956932at2"/>
<dbReference type="PROSITE" id="PS51257">
    <property type="entry name" value="PROKAR_LIPOPROTEIN"/>
    <property type="match status" value="1"/>
</dbReference>
<sequence>MKKKLPPLIWLIIIILCAIICACEGPDGETGATGPAGPQGPQGTQGVQGVPGAANVIVSPWVKVADSAWTPNRDSTYFLVSLKDERITRKVLDSCLVVAYYRNFGRTAVVFQLPSVTAELSLGFYMQFLNNEGTANFDLTYFEPRKEPIDFDLEFRWIIVPPGTGGRTKATDWRDYEKVRSELGLGD</sequence>
<dbReference type="EMBL" id="CP001619">
    <property type="protein sequence ID" value="ACT93378.1"/>
    <property type="molecule type" value="Genomic_DNA"/>
</dbReference>
<evidence type="ECO:0008006" key="3">
    <source>
        <dbReference type="Google" id="ProtNLM"/>
    </source>
</evidence>